<dbReference type="GO" id="GO:0004497">
    <property type="term" value="F:monooxygenase activity"/>
    <property type="evidence" value="ECO:0007669"/>
    <property type="project" value="UniProtKB-KW"/>
</dbReference>
<dbReference type="AlphaFoldDB" id="A0AA45BXY3"/>
<gene>
    <name evidence="1" type="ORF">B7T07_23785</name>
</gene>
<feature type="non-terminal residue" evidence="1">
    <location>
        <position position="1"/>
    </location>
</feature>
<dbReference type="EMBL" id="NCTU01000259">
    <property type="protein sequence ID" value="PUV93932.1"/>
    <property type="molecule type" value="Genomic_DNA"/>
</dbReference>
<evidence type="ECO:0000313" key="2">
    <source>
        <dbReference type="Proteomes" id="UP000244856"/>
    </source>
</evidence>
<protein>
    <submittedName>
        <fullName evidence="1">Antibiotic biosynthesis monooxygenase</fullName>
    </submittedName>
</protein>
<proteinExistence type="predicted"/>
<accession>A0AA45BXY3</accession>
<name>A0AA45BXY3_CROSK</name>
<evidence type="ECO:0000313" key="1">
    <source>
        <dbReference type="EMBL" id="PUV93932.1"/>
    </source>
</evidence>
<organism evidence="1 2">
    <name type="scientific">Cronobacter sakazakii</name>
    <name type="common">Enterobacter sakazakii</name>
    <dbReference type="NCBI Taxonomy" id="28141"/>
    <lineage>
        <taxon>Bacteria</taxon>
        <taxon>Pseudomonadati</taxon>
        <taxon>Pseudomonadota</taxon>
        <taxon>Gammaproteobacteria</taxon>
        <taxon>Enterobacterales</taxon>
        <taxon>Enterobacteriaceae</taxon>
        <taxon>Cronobacter</taxon>
    </lineage>
</organism>
<keyword evidence="1" id="KW-0503">Monooxygenase</keyword>
<sequence>HAEQQKSIFSRPSFVTTFDVLV</sequence>
<dbReference type="Proteomes" id="UP000244856">
    <property type="component" value="Unassembled WGS sequence"/>
</dbReference>
<keyword evidence="1" id="KW-0560">Oxidoreductase</keyword>
<comment type="caution">
    <text evidence="1">The sequence shown here is derived from an EMBL/GenBank/DDBJ whole genome shotgun (WGS) entry which is preliminary data.</text>
</comment>
<reference evidence="1 2" key="1">
    <citation type="submission" date="2017-04" db="EMBL/GenBank/DDBJ databases">
        <title>Cronobacter sakazakii, ST83 Lineage Isolates.</title>
        <authorList>
            <person name="Chase H."/>
            <person name="Tall B."/>
            <person name="Gopinath G."/>
            <person name="Lehner A."/>
        </authorList>
    </citation>
    <scope>NUCLEOTIDE SEQUENCE [LARGE SCALE GENOMIC DNA]</scope>
    <source>
        <strain evidence="1 2">MOD1_Comp15</strain>
    </source>
</reference>